<dbReference type="STRING" id="361077.A0A152A926"/>
<dbReference type="PANTHER" id="PTHR12772">
    <property type="entry name" value="DNA REPLICATION COMPLEX GINS PROTEIN PSF2"/>
    <property type="match status" value="1"/>
</dbReference>
<dbReference type="Gene3D" id="1.20.58.1020">
    <property type="match status" value="1"/>
</dbReference>
<proteinExistence type="inferred from homology"/>
<keyword evidence="3" id="KW-0235">DNA replication</keyword>
<dbReference type="GO" id="GO:0000811">
    <property type="term" value="C:GINS complex"/>
    <property type="evidence" value="ECO:0007669"/>
    <property type="project" value="TreeGrafter"/>
</dbReference>
<evidence type="ECO:0000256" key="3">
    <source>
        <dbReference type="ARBA" id="ARBA00022705"/>
    </source>
</evidence>
<evidence type="ECO:0000259" key="6">
    <source>
        <dbReference type="Pfam" id="PF25005"/>
    </source>
</evidence>
<gene>
    <name evidence="7" type="ORF">DLAC_00080</name>
</gene>
<evidence type="ECO:0000259" key="5">
    <source>
        <dbReference type="Pfam" id="PF05916"/>
    </source>
</evidence>
<dbReference type="GO" id="GO:0006260">
    <property type="term" value="P:DNA replication"/>
    <property type="evidence" value="ECO:0007669"/>
    <property type="project" value="UniProtKB-KW"/>
</dbReference>
<organism evidence="7 8">
    <name type="scientific">Tieghemostelium lacteum</name>
    <name type="common">Slime mold</name>
    <name type="synonym">Dictyostelium lacteum</name>
    <dbReference type="NCBI Taxonomy" id="361077"/>
    <lineage>
        <taxon>Eukaryota</taxon>
        <taxon>Amoebozoa</taxon>
        <taxon>Evosea</taxon>
        <taxon>Eumycetozoa</taxon>
        <taxon>Dictyostelia</taxon>
        <taxon>Dictyosteliales</taxon>
        <taxon>Raperosteliaceae</taxon>
        <taxon>Tieghemostelium</taxon>
    </lineage>
</organism>
<dbReference type="CDD" id="cd21694">
    <property type="entry name" value="GINS_B_Psf2"/>
    <property type="match status" value="1"/>
</dbReference>
<reference evidence="7 8" key="1">
    <citation type="submission" date="2015-12" db="EMBL/GenBank/DDBJ databases">
        <title>Dictyostelia acquired genes for synthesis and detection of signals that induce cell-type specialization by lateral gene transfer from prokaryotes.</title>
        <authorList>
            <person name="Gloeckner G."/>
            <person name="Schaap P."/>
        </authorList>
    </citation>
    <scope>NUCLEOTIDE SEQUENCE [LARGE SCALE GENOMIC DNA]</scope>
    <source>
        <strain evidence="7 8">TK</strain>
    </source>
</reference>
<dbReference type="CDD" id="cd11712">
    <property type="entry name" value="GINS_A_psf2"/>
    <property type="match status" value="1"/>
</dbReference>
<protein>
    <submittedName>
        <fullName evidence="7">GINS complex subunit 2</fullName>
    </submittedName>
</protein>
<dbReference type="AlphaFoldDB" id="A0A152A926"/>
<evidence type="ECO:0000313" key="7">
    <source>
        <dbReference type="EMBL" id="KYR02631.1"/>
    </source>
</evidence>
<evidence type="ECO:0000256" key="4">
    <source>
        <dbReference type="ARBA" id="ARBA00023242"/>
    </source>
</evidence>
<keyword evidence="4" id="KW-0539">Nucleus</keyword>
<comment type="subcellular location">
    <subcellularLocation>
        <location evidence="1">Nucleus</location>
    </subcellularLocation>
</comment>
<dbReference type="Pfam" id="PF05916">
    <property type="entry name" value="Sld5"/>
    <property type="match status" value="1"/>
</dbReference>
<dbReference type="InterPro" id="IPR056784">
    <property type="entry name" value="PSF2_N"/>
</dbReference>
<name>A0A152A926_TIELA</name>
<dbReference type="FunFam" id="3.40.5.50:FF:000001">
    <property type="entry name" value="DNA replication complex GINS protein PSF2"/>
    <property type="match status" value="1"/>
</dbReference>
<dbReference type="EMBL" id="LODT01000001">
    <property type="protein sequence ID" value="KYR02631.1"/>
    <property type="molecule type" value="Genomic_DNA"/>
</dbReference>
<dbReference type="PANTHER" id="PTHR12772:SF0">
    <property type="entry name" value="DNA REPLICATION COMPLEX GINS PROTEIN PSF2"/>
    <property type="match status" value="1"/>
</dbReference>
<dbReference type="SUPFAM" id="SSF160059">
    <property type="entry name" value="PriA/YqbF domain"/>
    <property type="match status" value="1"/>
</dbReference>
<dbReference type="OrthoDB" id="1938138at2759"/>
<dbReference type="SUPFAM" id="SSF158573">
    <property type="entry name" value="GINS helical bundle-like"/>
    <property type="match status" value="1"/>
</dbReference>
<comment type="similarity">
    <text evidence="2">Belongs to the GINS2/PSF2 family.</text>
</comment>
<dbReference type="Gene3D" id="3.40.5.50">
    <property type="match status" value="1"/>
</dbReference>
<dbReference type="Pfam" id="PF25005">
    <property type="entry name" value="PSF2_N"/>
    <property type="match status" value="1"/>
</dbReference>
<dbReference type="InterPro" id="IPR021151">
    <property type="entry name" value="GINS_A"/>
</dbReference>
<dbReference type="Proteomes" id="UP000076078">
    <property type="component" value="Unassembled WGS sequence"/>
</dbReference>
<dbReference type="InterPro" id="IPR007257">
    <property type="entry name" value="GINS_Psf2"/>
</dbReference>
<feature type="domain" description="DNA replication complex GINS protein PSF2 N-terminal" evidence="6">
    <location>
        <begin position="547"/>
        <end position="605"/>
    </location>
</feature>
<dbReference type="InParanoid" id="A0A152A926"/>
<evidence type="ECO:0000313" key="8">
    <source>
        <dbReference type="Proteomes" id="UP000076078"/>
    </source>
</evidence>
<dbReference type="FunFam" id="1.20.58.1020:FF:000001">
    <property type="entry name" value="DNA replication complex GINS protein PSF2"/>
    <property type="match status" value="1"/>
</dbReference>
<evidence type="ECO:0000256" key="1">
    <source>
        <dbReference type="ARBA" id="ARBA00004123"/>
    </source>
</evidence>
<dbReference type="InterPro" id="IPR036224">
    <property type="entry name" value="GINS_bundle-like_dom_sf"/>
</dbReference>
<evidence type="ECO:0000256" key="2">
    <source>
        <dbReference type="ARBA" id="ARBA00010565"/>
    </source>
</evidence>
<comment type="caution">
    <text evidence="7">The sequence shown here is derived from an EMBL/GenBank/DDBJ whole genome shotgun (WGS) entry which is preliminary data.</text>
</comment>
<accession>A0A152A926</accession>
<keyword evidence="8" id="KW-1185">Reference proteome</keyword>
<sequence>MNKLPHVIIQHVLEFIFNNDDIRFILSCISKFKLICKEWNEFVIPKIKLKDIEVKNENMLKLLKLVDKTIKNYNIVSWFINKDRYSLEMSQKVISVFSKLDFTHLDHFTNLQHVDCEIQGNLKMNLKDFNENRCKRPQIQFQMSFFGNDENDIEYLYKSILQINHVIISFSVFPDEDCVWYRDPRCSSSLSVLDIYEVTFHLKSLLDLYDHCKGSLKKLRFENIHILNGNFSKLLCGLVERKGELLQIFKLAGFSIPLKSLQDFMCNFKATCIQIDCEILDFNQTCGCHSLTISNPYIKKLKFEMENGCKFFGFQCKLDLQNCGDIQKLCINQNLCVDITSKFRNLEKVQYFIKSTQMDQYEMLNELINLNLEKLYILEISDDNYSVTSTLDKIHQALQNNCFLQSIAVGYETADTLQKFIEMNHKSIQKLQVTTVPLPKNENIVAKQLGDAFAINSTITHFTIKSYKGYGSSYPLYTTILSYNQTLIVISLPIFHAIYSDFEKLENIICKHPTIAAVSMYSKRTLKMLNKHLIKHFYMIAMEETFTASQIEFLAEDTNISIIPNFKMEELVFLSGEYGPFVPSLPMEVPLWLGISLKKKKKCIIQAPIWMNIEYLEDKYAQENKPGSGFIELPEHFIEISNLILSTAPDDIKDVNKIRGIIEDILNTRQSKLNDSLKKAIESSKENEPISTFTLTNLTMMEINRIRTAFVSGINHLFKLQSSISNTNNNINSQTS</sequence>
<feature type="domain" description="GINS subunit" evidence="5">
    <location>
        <begin position="610"/>
        <end position="717"/>
    </location>
</feature>
<dbReference type="GO" id="GO:0000727">
    <property type="term" value="P:double-strand break repair via break-induced replication"/>
    <property type="evidence" value="ECO:0007669"/>
    <property type="project" value="TreeGrafter"/>
</dbReference>